<dbReference type="Proteomes" id="UP000236162">
    <property type="component" value="Unassembled WGS sequence"/>
</dbReference>
<dbReference type="PANTHER" id="PTHR37297">
    <property type="entry name" value="PROTEIN NRDI"/>
    <property type="match status" value="1"/>
</dbReference>
<dbReference type="Gene3D" id="3.40.50.360">
    <property type="match status" value="1"/>
</dbReference>
<accession>A0A098R3G8</accession>
<dbReference type="PANTHER" id="PTHR37297:SF1">
    <property type="entry name" value="PROTEIN NRDI"/>
    <property type="match status" value="1"/>
</dbReference>
<keyword evidence="3" id="KW-1185">Reference proteome</keyword>
<dbReference type="EMBL" id="BDOR01000010">
    <property type="protein sequence ID" value="GBF02408.1"/>
    <property type="molecule type" value="Genomic_DNA"/>
</dbReference>
<dbReference type="RefSeq" id="WP_021732782.1">
    <property type="nucleotide sequence ID" value="NZ_AVAI01000162.1"/>
</dbReference>
<reference evidence="2 3" key="1">
    <citation type="submission" date="2017-04" db="EMBL/GenBank/DDBJ databases">
        <title>In vitro and in silico characterization of Lactobacillus paraplantarum D2-1, a starter culture for soymilk fermentation.</title>
        <authorList>
            <person name="Endo A."/>
            <person name="Sasaki F."/>
            <person name="Maeno S."/>
            <person name="Kanesaki Y."/>
            <person name="Kubota E."/>
            <person name="Torres G.A."/>
            <person name="Tomita S."/>
            <person name="Nakagawa J."/>
        </authorList>
    </citation>
    <scope>NUCLEOTIDE SEQUENCE [LARGE SCALE GENOMIC DNA]</scope>
    <source>
        <strain evidence="2 3">D2-1</strain>
    </source>
</reference>
<proteinExistence type="predicted"/>
<evidence type="ECO:0000313" key="4">
    <source>
        <dbReference type="Proteomes" id="UP000277896"/>
    </source>
</evidence>
<gene>
    <name evidence="1" type="primary">nrdI</name>
    <name evidence="2" type="synonym">nrdI_1</name>
    <name evidence="1" type="ORF">LP667_11525</name>
    <name evidence="2" type="ORF">LPPLD21_01956</name>
</gene>
<evidence type="ECO:0000313" key="3">
    <source>
        <dbReference type="Proteomes" id="UP000236162"/>
    </source>
</evidence>
<organism evidence="1 4">
    <name type="scientific">Lactiplantibacillus paraplantarum</name>
    <dbReference type="NCBI Taxonomy" id="60520"/>
    <lineage>
        <taxon>Bacteria</taxon>
        <taxon>Bacillati</taxon>
        <taxon>Bacillota</taxon>
        <taxon>Bacilli</taxon>
        <taxon>Lactobacillales</taxon>
        <taxon>Lactobacillaceae</taxon>
        <taxon>Lactiplantibacillus</taxon>
    </lineage>
</organism>
<dbReference type="Pfam" id="PF07972">
    <property type="entry name" value="Flavodoxin_NdrI"/>
    <property type="match status" value="1"/>
</dbReference>
<dbReference type="InterPro" id="IPR029039">
    <property type="entry name" value="Flavoprotein-like_sf"/>
</dbReference>
<reference evidence="1 4" key="2">
    <citation type="submission" date="2018-10" db="EMBL/GenBank/DDBJ databases">
        <title>Genome seuquencing of Lactobacillus species.</title>
        <authorList>
            <person name="Baek C."/>
            <person name="Yi H."/>
        </authorList>
    </citation>
    <scope>NUCLEOTIDE SEQUENCE [LARGE SCALE GENOMIC DNA]</scope>
    <source>
        <strain evidence="1 4">DSM 10667</strain>
    </source>
</reference>
<name>A0A098R3G8_9LACO</name>
<dbReference type="Proteomes" id="UP000277896">
    <property type="component" value="Chromosome"/>
</dbReference>
<dbReference type="NCBIfam" id="NF002714">
    <property type="entry name" value="PRK02551.1"/>
    <property type="match status" value="1"/>
</dbReference>
<dbReference type="AlphaFoldDB" id="A0A098R3G8"/>
<dbReference type="PIRSF" id="PIRSF005087">
    <property type="entry name" value="NrdI"/>
    <property type="match status" value="1"/>
</dbReference>
<dbReference type="SUPFAM" id="SSF52218">
    <property type="entry name" value="Flavoproteins"/>
    <property type="match status" value="1"/>
</dbReference>
<dbReference type="InterPro" id="IPR004465">
    <property type="entry name" value="RNR_NrdI"/>
</dbReference>
<dbReference type="EMBL" id="CP032744">
    <property type="protein sequence ID" value="AYJ39389.1"/>
    <property type="molecule type" value="Genomic_DNA"/>
</dbReference>
<evidence type="ECO:0000313" key="1">
    <source>
        <dbReference type="EMBL" id="AYJ39389.1"/>
    </source>
</evidence>
<dbReference type="GO" id="GO:0010181">
    <property type="term" value="F:FMN binding"/>
    <property type="evidence" value="ECO:0007669"/>
    <property type="project" value="InterPro"/>
</dbReference>
<sequence>MSESTINIIYISIEGNTRSFVTGMQDYAKTQHAADDSNPLITLKEITEQSDFDIETEPYFAFVPTYLDGGNGIDNGVKELMTNVLGEYLNYDQNSRFCLGVVGSGNRNFNDQYCLTARRYAEQLDTDMIADYELRGTSVDTERVYNVMKDRLAAYLDNQTF</sequence>
<dbReference type="eggNOG" id="COG1780">
    <property type="taxonomic scope" value="Bacteria"/>
</dbReference>
<evidence type="ECO:0000313" key="2">
    <source>
        <dbReference type="EMBL" id="GBF02408.1"/>
    </source>
</evidence>
<protein>
    <submittedName>
        <fullName evidence="1 2">Ribonucleotide reductase</fullName>
    </submittedName>
</protein>
<dbReference type="KEGG" id="lpx:ASU28_11270"/>